<dbReference type="Pfam" id="PF01435">
    <property type="entry name" value="Peptidase_M48"/>
    <property type="match status" value="1"/>
</dbReference>
<feature type="transmembrane region" description="Helical" evidence="12">
    <location>
        <begin position="200"/>
        <end position="224"/>
    </location>
</feature>
<dbReference type="GO" id="GO:0008237">
    <property type="term" value="F:metallopeptidase activity"/>
    <property type="evidence" value="ECO:0007669"/>
    <property type="project" value="UniProtKB-KW"/>
</dbReference>
<evidence type="ECO:0000259" key="13">
    <source>
        <dbReference type="Pfam" id="PF01435"/>
    </source>
</evidence>
<evidence type="ECO:0000256" key="7">
    <source>
        <dbReference type="ARBA" id="ARBA00022833"/>
    </source>
</evidence>
<accession>A0ABV9F9Z7</accession>
<organism evidence="14 15">
    <name type="scientific">Cohnella hongkongensis</name>
    <dbReference type="NCBI Taxonomy" id="178337"/>
    <lineage>
        <taxon>Bacteria</taxon>
        <taxon>Bacillati</taxon>
        <taxon>Bacillota</taxon>
        <taxon>Bacilli</taxon>
        <taxon>Bacillales</taxon>
        <taxon>Paenibacillaceae</taxon>
        <taxon>Cohnella</taxon>
    </lineage>
</organism>
<evidence type="ECO:0000256" key="1">
    <source>
        <dbReference type="ARBA" id="ARBA00004651"/>
    </source>
</evidence>
<dbReference type="EMBL" id="JBHSEP010000001">
    <property type="protein sequence ID" value="MFC4596864.1"/>
    <property type="molecule type" value="Genomic_DNA"/>
</dbReference>
<keyword evidence="6 11" id="KW-0378">Hydrolase</keyword>
<dbReference type="EC" id="3.4.24.-" evidence="14"/>
<dbReference type="Proteomes" id="UP001596028">
    <property type="component" value="Unassembled WGS sequence"/>
</dbReference>
<dbReference type="RefSeq" id="WP_378091429.1">
    <property type="nucleotide sequence ID" value="NZ_JBHSEP010000001.1"/>
</dbReference>
<keyword evidence="15" id="KW-1185">Reference proteome</keyword>
<reference evidence="15" key="1">
    <citation type="journal article" date="2019" name="Int. J. Syst. Evol. Microbiol.">
        <title>The Global Catalogue of Microorganisms (GCM) 10K type strain sequencing project: providing services to taxonomists for standard genome sequencing and annotation.</title>
        <authorList>
            <consortium name="The Broad Institute Genomics Platform"/>
            <consortium name="The Broad Institute Genome Sequencing Center for Infectious Disease"/>
            <person name="Wu L."/>
            <person name="Ma J."/>
        </authorList>
    </citation>
    <scope>NUCLEOTIDE SEQUENCE [LARGE SCALE GENOMIC DNA]</scope>
    <source>
        <strain evidence="15">CCUG 49571</strain>
    </source>
</reference>
<evidence type="ECO:0000313" key="15">
    <source>
        <dbReference type="Proteomes" id="UP001596028"/>
    </source>
</evidence>
<evidence type="ECO:0000256" key="10">
    <source>
        <dbReference type="ARBA" id="ARBA00023136"/>
    </source>
</evidence>
<evidence type="ECO:0000256" key="12">
    <source>
        <dbReference type="SAM" id="Phobius"/>
    </source>
</evidence>
<dbReference type="InterPro" id="IPR050083">
    <property type="entry name" value="HtpX_protease"/>
</dbReference>
<keyword evidence="2" id="KW-1003">Cell membrane</keyword>
<evidence type="ECO:0000256" key="2">
    <source>
        <dbReference type="ARBA" id="ARBA00022475"/>
    </source>
</evidence>
<gene>
    <name evidence="14" type="ORF">ACFO3S_01325</name>
</gene>
<evidence type="ECO:0000313" key="14">
    <source>
        <dbReference type="EMBL" id="MFC4596864.1"/>
    </source>
</evidence>
<dbReference type="PANTHER" id="PTHR43221:SF1">
    <property type="entry name" value="PROTEASE HTPX"/>
    <property type="match status" value="1"/>
</dbReference>
<feature type="transmembrane region" description="Helical" evidence="12">
    <location>
        <begin position="236"/>
        <end position="257"/>
    </location>
</feature>
<keyword evidence="5" id="KW-0479">Metal-binding</keyword>
<protein>
    <submittedName>
        <fullName evidence="14">M48 family metalloprotease</fullName>
        <ecNumber evidence="14">3.4.24.-</ecNumber>
    </submittedName>
</protein>
<keyword evidence="10 12" id="KW-0472">Membrane</keyword>
<feature type="transmembrane region" description="Helical" evidence="12">
    <location>
        <begin position="69"/>
        <end position="88"/>
    </location>
</feature>
<feature type="transmembrane region" description="Helical" evidence="12">
    <location>
        <begin position="43"/>
        <end position="63"/>
    </location>
</feature>
<proteinExistence type="inferred from homology"/>
<sequence>MAENRCFPPLKKGTNTMLRVMGKEYPEQLEFKTGELKIAKVRWTFFVLLVLSLVASFATLTVISFGTFIYIYPAFAAIQIIGAVISLNRFRDRYLQDKNIRVLGFDKNGEFLGSVFEKRIYLYVLELSYKAKLKKPPMFAIQETPIVNAYAMGASRNKALIVVNSATIQYFSEESVLALVAHEFGHVVSNDMRNQTFLNCFLYVSSMILTFPKKILMWPIAVLIEDYFNIRNVSYVIQFLAGFLIDIIAMGIVKLIILSYSRRREFRADYAAAKIMGKEKALKMLREFSSIEMPKNNTEHATMAFIGNYSFLDIFSTHPNWKRRIKYIERKMK</sequence>
<feature type="domain" description="Peptidase M48" evidence="13">
    <location>
        <begin position="124"/>
        <end position="329"/>
    </location>
</feature>
<dbReference type="PANTHER" id="PTHR43221">
    <property type="entry name" value="PROTEASE HTPX"/>
    <property type="match status" value="1"/>
</dbReference>
<comment type="subcellular location">
    <subcellularLocation>
        <location evidence="1">Cell membrane</location>
        <topology evidence="1">Multi-pass membrane protein</topology>
    </subcellularLocation>
</comment>
<keyword evidence="4 12" id="KW-0812">Transmembrane</keyword>
<comment type="cofactor">
    <cofactor evidence="11">
        <name>Zn(2+)</name>
        <dbReference type="ChEBI" id="CHEBI:29105"/>
    </cofactor>
    <text evidence="11">Binds 1 zinc ion per subunit.</text>
</comment>
<name>A0ABV9F9Z7_9BACL</name>
<keyword evidence="8 12" id="KW-1133">Transmembrane helix</keyword>
<keyword evidence="7 11" id="KW-0862">Zinc</keyword>
<evidence type="ECO:0000256" key="9">
    <source>
        <dbReference type="ARBA" id="ARBA00023049"/>
    </source>
</evidence>
<dbReference type="Gene3D" id="3.30.2010.10">
    <property type="entry name" value="Metalloproteases ('zincins'), catalytic domain"/>
    <property type="match status" value="1"/>
</dbReference>
<evidence type="ECO:0000256" key="3">
    <source>
        <dbReference type="ARBA" id="ARBA00022670"/>
    </source>
</evidence>
<evidence type="ECO:0000256" key="8">
    <source>
        <dbReference type="ARBA" id="ARBA00022989"/>
    </source>
</evidence>
<evidence type="ECO:0000256" key="11">
    <source>
        <dbReference type="RuleBase" id="RU003983"/>
    </source>
</evidence>
<comment type="caution">
    <text evidence="14">The sequence shown here is derived from an EMBL/GenBank/DDBJ whole genome shotgun (WGS) entry which is preliminary data.</text>
</comment>
<dbReference type="InterPro" id="IPR001915">
    <property type="entry name" value="Peptidase_M48"/>
</dbReference>
<comment type="similarity">
    <text evidence="11">Belongs to the peptidase M48 family.</text>
</comment>
<evidence type="ECO:0000256" key="6">
    <source>
        <dbReference type="ARBA" id="ARBA00022801"/>
    </source>
</evidence>
<evidence type="ECO:0000256" key="4">
    <source>
        <dbReference type="ARBA" id="ARBA00022692"/>
    </source>
</evidence>
<evidence type="ECO:0000256" key="5">
    <source>
        <dbReference type="ARBA" id="ARBA00022723"/>
    </source>
</evidence>
<keyword evidence="9 11" id="KW-0482">Metalloprotease</keyword>
<keyword evidence="3 11" id="KW-0645">Protease</keyword>